<feature type="transmembrane region" description="Helical" evidence="6">
    <location>
        <begin position="12"/>
        <end position="34"/>
    </location>
</feature>
<dbReference type="PANTHER" id="PTHR43066">
    <property type="entry name" value="RHOMBOID-RELATED PROTEIN"/>
    <property type="match status" value="1"/>
</dbReference>
<comment type="caution">
    <text evidence="8">The sequence shown here is derived from an EMBL/GenBank/DDBJ whole genome shotgun (WGS) entry which is preliminary data.</text>
</comment>
<evidence type="ECO:0000259" key="7">
    <source>
        <dbReference type="PROSITE" id="PS50030"/>
    </source>
</evidence>
<dbReference type="Proteomes" id="UP000247409">
    <property type="component" value="Unassembled WGS sequence"/>
</dbReference>
<feature type="transmembrane region" description="Helical" evidence="6">
    <location>
        <begin position="54"/>
        <end position="77"/>
    </location>
</feature>
<dbReference type="InterPro" id="IPR022764">
    <property type="entry name" value="Peptidase_S54_rhomboid_dom"/>
</dbReference>
<dbReference type="Pfam" id="PF01694">
    <property type="entry name" value="Rhomboid"/>
    <property type="match status" value="1"/>
</dbReference>
<evidence type="ECO:0000256" key="6">
    <source>
        <dbReference type="SAM" id="Phobius"/>
    </source>
</evidence>
<dbReference type="InterPro" id="IPR015940">
    <property type="entry name" value="UBA"/>
</dbReference>
<feature type="transmembrane region" description="Helical" evidence="6">
    <location>
        <begin position="117"/>
        <end position="133"/>
    </location>
</feature>
<dbReference type="AlphaFoldDB" id="A0A2V3J628"/>
<reference evidence="8 9" key="1">
    <citation type="journal article" date="2018" name="Mol. Biol. Evol.">
        <title>Analysis of the draft genome of the red seaweed Gracilariopsis chorda provides insights into genome size evolution in Rhodophyta.</title>
        <authorList>
            <person name="Lee J."/>
            <person name="Yang E.C."/>
            <person name="Graf L."/>
            <person name="Yang J.H."/>
            <person name="Qiu H."/>
            <person name="Zel Zion U."/>
            <person name="Chan C.X."/>
            <person name="Stephens T.G."/>
            <person name="Weber A.P.M."/>
            <person name="Boo G.H."/>
            <person name="Boo S.M."/>
            <person name="Kim K.M."/>
            <person name="Shin Y."/>
            <person name="Jung M."/>
            <person name="Lee S.J."/>
            <person name="Yim H.S."/>
            <person name="Lee J.H."/>
            <person name="Bhattacharya D."/>
            <person name="Yoon H.S."/>
        </authorList>
    </citation>
    <scope>NUCLEOTIDE SEQUENCE [LARGE SCALE GENOMIC DNA]</scope>
    <source>
        <strain evidence="8 9">SKKU-2015</strain>
        <tissue evidence="8">Whole body</tissue>
    </source>
</reference>
<dbReference type="InterPro" id="IPR009060">
    <property type="entry name" value="UBA-like_sf"/>
</dbReference>
<dbReference type="PROSITE" id="PS50030">
    <property type="entry name" value="UBA"/>
    <property type="match status" value="1"/>
</dbReference>
<proteinExistence type="predicted"/>
<evidence type="ECO:0000256" key="2">
    <source>
        <dbReference type="ARBA" id="ARBA00022692"/>
    </source>
</evidence>
<dbReference type="Pfam" id="PF00627">
    <property type="entry name" value="UBA"/>
    <property type="match status" value="1"/>
</dbReference>
<dbReference type="STRING" id="448386.A0A2V3J628"/>
<evidence type="ECO:0000256" key="4">
    <source>
        <dbReference type="ARBA" id="ARBA00023136"/>
    </source>
</evidence>
<feature type="transmembrane region" description="Helical" evidence="6">
    <location>
        <begin position="89"/>
        <end position="111"/>
    </location>
</feature>
<evidence type="ECO:0000313" key="9">
    <source>
        <dbReference type="Proteomes" id="UP000247409"/>
    </source>
</evidence>
<comment type="subcellular location">
    <subcellularLocation>
        <location evidence="1">Membrane</location>
        <topology evidence="1">Multi-pass membrane protein</topology>
    </subcellularLocation>
</comment>
<name>A0A2V3J628_9FLOR</name>
<keyword evidence="2 6" id="KW-0812">Transmembrane</keyword>
<dbReference type="SUPFAM" id="SSF144091">
    <property type="entry name" value="Rhomboid-like"/>
    <property type="match status" value="1"/>
</dbReference>
<evidence type="ECO:0000256" key="5">
    <source>
        <dbReference type="SAM" id="MobiDB-lite"/>
    </source>
</evidence>
<feature type="domain" description="UBA" evidence="7">
    <location>
        <begin position="250"/>
        <end position="290"/>
    </location>
</feature>
<evidence type="ECO:0000256" key="3">
    <source>
        <dbReference type="ARBA" id="ARBA00022989"/>
    </source>
</evidence>
<organism evidence="8 9">
    <name type="scientific">Gracilariopsis chorda</name>
    <dbReference type="NCBI Taxonomy" id="448386"/>
    <lineage>
        <taxon>Eukaryota</taxon>
        <taxon>Rhodophyta</taxon>
        <taxon>Florideophyceae</taxon>
        <taxon>Rhodymeniophycidae</taxon>
        <taxon>Gracilariales</taxon>
        <taxon>Gracilariaceae</taxon>
        <taxon>Gracilariopsis</taxon>
    </lineage>
</organism>
<dbReference type="OrthoDB" id="272778at2759"/>
<keyword evidence="9" id="KW-1185">Reference proteome</keyword>
<feature type="region of interest" description="Disordered" evidence="5">
    <location>
        <begin position="220"/>
        <end position="252"/>
    </location>
</feature>
<evidence type="ECO:0000313" key="8">
    <source>
        <dbReference type="EMBL" id="PXF49878.1"/>
    </source>
</evidence>
<dbReference type="GO" id="GO:0004252">
    <property type="term" value="F:serine-type endopeptidase activity"/>
    <property type="evidence" value="ECO:0007669"/>
    <property type="project" value="InterPro"/>
</dbReference>
<dbReference type="SMART" id="SM00165">
    <property type="entry name" value="UBA"/>
    <property type="match status" value="1"/>
</dbReference>
<keyword evidence="4 6" id="KW-0472">Membrane</keyword>
<dbReference type="InterPro" id="IPR035952">
    <property type="entry name" value="Rhomboid-like_sf"/>
</dbReference>
<protein>
    <submittedName>
        <fullName evidence="8">Rhomboid-like protein 18</fullName>
    </submittedName>
</protein>
<dbReference type="SUPFAM" id="SSF46934">
    <property type="entry name" value="UBA-like"/>
    <property type="match status" value="1"/>
</dbReference>
<dbReference type="Gene3D" id="1.10.8.10">
    <property type="entry name" value="DNA helicase RuvA subunit, C-terminal domain"/>
    <property type="match status" value="1"/>
</dbReference>
<accession>A0A2V3J628</accession>
<dbReference type="CDD" id="cd14297">
    <property type="entry name" value="UBA2_spUBP14_like"/>
    <property type="match status" value="1"/>
</dbReference>
<sequence length="292" mass="32644">MLNSGHPGFYHAPVTKVIIVSVVLCTVFGSIMGSQPHMTLQMNDVVEHLHLWRLLTHNFVFTTPGELLFGMVLMYYFRQFERQLGSSRFASFAIITAIIYTTILASLQVLLPSISPASGPYSLVFASLVFFFFETPKLYRFEILGAVEFSDKAFVYLMAMQLMISSPLRSLVSFSAALFSGIVYRIPLIRENADLPDFIVSFCSRYVLPLLGTDRLLTPRGRSRRSDDHASAHHRRLGAAAVPPRQTTTPQSETNLDVIVSMGFSEQQAAMALERTHNDLQRATELLLSEAG</sequence>
<dbReference type="Gene3D" id="1.20.1540.10">
    <property type="entry name" value="Rhomboid-like"/>
    <property type="match status" value="1"/>
</dbReference>
<dbReference type="PANTHER" id="PTHR43066:SF21">
    <property type="entry name" value="UBIQUITIN-ASSOCIATED DOMAIN-CONTAINING PROTEIN 2"/>
    <property type="match status" value="1"/>
</dbReference>
<evidence type="ECO:0000256" key="1">
    <source>
        <dbReference type="ARBA" id="ARBA00004141"/>
    </source>
</evidence>
<dbReference type="EMBL" id="NBIV01000001">
    <property type="protein sequence ID" value="PXF49878.1"/>
    <property type="molecule type" value="Genomic_DNA"/>
</dbReference>
<keyword evidence="3 6" id="KW-1133">Transmembrane helix</keyword>
<dbReference type="GO" id="GO:0016020">
    <property type="term" value="C:membrane"/>
    <property type="evidence" value="ECO:0007669"/>
    <property type="project" value="UniProtKB-SubCell"/>
</dbReference>
<gene>
    <name evidence="8" type="ORF">BWQ96_00038</name>
</gene>